<gene>
    <name evidence="4" type="ORF">M5K25_012552</name>
</gene>
<proteinExistence type="predicted"/>
<keyword evidence="5" id="KW-1185">Reference proteome</keyword>
<feature type="compositionally biased region" description="Polar residues" evidence="2">
    <location>
        <begin position="1"/>
        <end position="23"/>
    </location>
</feature>
<dbReference type="PANTHER" id="PTHR33735">
    <property type="entry name" value="EXPRESSED PROTEIN"/>
    <property type="match status" value="1"/>
</dbReference>
<keyword evidence="1" id="KW-0175">Coiled coil</keyword>
<dbReference type="EMBL" id="JANQDX010000010">
    <property type="protein sequence ID" value="KAL0917487.1"/>
    <property type="molecule type" value="Genomic_DNA"/>
</dbReference>
<protein>
    <submittedName>
        <fullName evidence="4">Uncharacterized protein</fullName>
    </submittedName>
</protein>
<feature type="coiled-coil region" evidence="1">
    <location>
        <begin position="80"/>
        <end position="110"/>
    </location>
</feature>
<evidence type="ECO:0000256" key="3">
    <source>
        <dbReference type="SAM" id="Phobius"/>
    </source>
</evidence>
<feature type="region of interest" description="Disordered" evidence="2">
    <location>
        <begin position="1"/>
        <end position="31"/>
    </location>
</feature>
<evidence type="ECO:0000256" key="2">
    <source>
        <dbReference type="SAM" id="MobiDB-lite"/>
    </source>
</evidence>
<reference evidence="4 5" key="1">
    <citation type="journal article" date="2024" name="Plant Biotechnol. J.">
        <title>Dendrobium thyrsiflorum genome and its molecular insights into genes involved in important horticultural traits.</title>
        <authorList>
            <person name="Chen B."/>
            <person name="Wang J.Y."/>
            <person name="Zheng P.J."/>
            <person name="Li K.L."/>
            <person name="Liang Y.M."/>
            <person name="Chen X.F."/>
            <person name="Zhang C."/>
            <person name="Zhao X."/>
            <person name="He X."/>
            <person name="Zhang G.Q."/>
            <person name="Liu Z.J."/>
            <person name="Xu Q."/>
        </authorList>
    </citation>
    <scope>NUCLEOTIDE SEQUENCE [LARGE SCALE GENOMIC DNA]</scope>
    <source>
        <strain evidence="4">GZMU011</strain>
    </source>
</reference>
<keyword evidence="3" id="KW-0812">Transmembrane</keyword>
<comment type="caution">
    <text evidence="4">The sequence shown here is derived from an EMBL/GenBank/DDBJ whole genome shotgun (WGS) entry which is preliminary data.</text>
</comment>
<accession>A0ABD0V462</accession>
<dbReference type="AlphaFoldDB" id="A0ABD0V462"/>
<dbReference type="PANTHER" id="PTHR33735:SF2">
    <property type="entry name" value="OS09G0468900 PROTEIN"/>
    <property type="match status" value="1"/>
</dbReference>
<keyword evidence="3" id="KW-0472">Membrane</keyword>
<evidence type="ECO:0000313" key="5">
    <source>
        <dbReference type="Proteomes" id="UP001552299"/>
    </source>
</evidence>
<name>A0ABD0V462_DENTH</name>
<feature type="transmembrane region" description="Helical" evidence="3">
    <location>
        <begin position="44"/>
        <end position="63"/>
    </location>
</feature>
<sequence>MQSSSDESAPSTSRGDTKSISSDQNPPVQNNNGPNLQILALNNIPPWAKLVLGSVVLLAIPFYRRVLRTQKLKKTVEAAVEVAETAVELAERMVEEAEKVAEAAEKLAGKVIEALPSGRIREAAIRLEELAVFVDKNAEGVDSIINTVDDVVDELEIKLKLKNGEEKMTAVKAVAPAST</sequence>
<evidence type="ECO:0000256" key="1">
    <source>
        <dbReference type="SAM" id="Coils"/>
    </source>
</evidence>
<organism evidence="4 5">
    <name type="scientific">Dendrobium thyrsiflorum</name>
    <name type="common">Pinecone-like raceme dendrobium</name>
    <name type="synonym">Orchid</name>
    <dbReference type="NCBI Taxonomy" id="117978"/>
    <lineage>
        <taxon>Eukaryota</taxon>
        <taxon>Viridiplantae</taxon>
        <taxon>Streptophyta</taxon>
        <taxon>Embryophyta</taxon>
        <taxon>Tracheophyta</taxon>
        <taxon>Spermatophyta</taxon>
        <taxon>Magnoliopsida</taxon>
        <taxon>Liliopsida</taxon>
        <taxon>Asparagales</taxon>
        <taxon>Orchidaceae</taxon>
        <taxon>Epidendroideae</taxon>
        <taxon>Malaxideae</taxon>
        <taxon>Dendrobiinae</taxon>
        <taxon>Dendrobium</taxon>
    </lineage>
</organism>
<keyword evidence="3" id="KW-1133">Transmembrane helix</keyword>
<evidence type="ECO:0000313" key="4">
    <source>
        <dbReference type="EMBL" id="KAL0917487.1"/>
    </source>
</evidence>
<dbReference type="Proteomes" id="UP001552299">
    <property type="component" value="Unassembled WGS sequence"/>
</dbReference>